<proteinExistence type="predicted"/>
<organism evidence="3 4">
    <name type="scientific">Virgibacillus pantothenticus</name>
    <dbReference type="NCBI Taxonomy" id="1473"/>
    <lineage>
        <taxon>Bacteria</taxon>
        <taxon>Bacillati</taxon>
        <taxon>Bacillota</taxon>
        <taxon>Bacilli</taxon>
        <taxon>Bacillales</taxon>
        <taxon>Bacillaceae</taxon>
        <taxon>Virgibacillus</taxon>
    </lineage>
</organism>
<dbReference type="PANTHER" id="PTHR33376:SF2">
    <property type="entry name" value="DICARBOXYLATE-BINDING PERIPLASMIC PROTEIN"/>
    <property type="match status" value="1"/>
</dbReference>
<dbReference type="PIRSF" id="PIRSF006470">
    <property type="entry name" value="DctB"/>
    <property type="match status" value="1"/>
</dbReference>
<dbReference type="EMBL" id="LGTO01000007">
    <property type="protein sequence ID" value="KNE19388.1"/>
    <property type="molecule type" value="Genomic_DNA"/>
</dbReference>
<dbReference type="Gene3D" id="3.40.190.170">
    <property type="entry name" value="Bacterial extracellular solute-binding protein, family 7"/>
    <property type="match status" value="1"/>
</dbReference>
<dbReference type="InterPro" id="IPR018389">
    <property type="entry name" value="DctP_fam"/>
</dbReference>
<protein>
    <submittedName>
        <fullName evidence="3">ABC transporter substrate-binding protein</fullName>
    </submittedName>
</protein>
<sequence>MRKKSVLVNLFLVLITLTSCKQASGSAVEETEKTILAGIGYNNQHSQYKGLERFKEIVEKKSKGALNVKIFHSGQLGDDRSMIESLQLGVLQVTIPSTAPLANFISEFLIFDYPFLFPNEEVADEVLDGEMGKRLLDLLPQQNLIGLAYWENGFRDLTNSTRPVSSMQDLKGLKVRTMESELHLSAFRKLGANPTPMAFGELFTAMQQGTVDGQENPISTIYLEGFYEVQKYISNTHHVYTPFIFLMSKPFYESLNEKEQKVVSEAAREAGKYQRKLNRKDTENYLQKLKDNGMEYTEITESSRKEMKKTIEPLLEQYTKEIGTDMVSDVYNAIENAQSP</sequence>
<dbReference type="Proteomes" id="UP000036780">
    <property type="component" value="Unassembled WGS sequence"/>
</dbReference>
<dbReference type="NCBIfam" id="TIGR00787">
    <property type="entry name" value="dctP"/>
    <property type="match status" value="1"/>
</dbReference>
<evidence type="ECO:0000313" key="4">
    <source>
        <dbReference type="Proteomes" id="UP000036780"/>
    </source>
</evidence>
<dbReference type="AlphaFoldDB" id="A0A0L0QM93"/>
<dbReference type="GO" id="GO:0030246">
    <property type="term" value="F:carbohydrate binding"/>
    <property type="evidence" value="ECO:0007669"/>
    <property type="project" value="TreeGrafter"/>
</dbReference>
<keyword evidence="4" id="KW-1185">Reference proteome</keyword>
<evidence type="ECO:0000256" key="2">
    <source>
        <dbReference type="SAM" id="SignalP"/>
    </source>
</evidence>
<evidence type="ECO:0000256" key="1">
    <source>
        <dbReference type="ARBA" id="ARBA00022729"/>
    </source>
</evidence>
<name>A0A0L0QM93_VIRPA</name>
<feature type="signal peptide" evidence="2">
    <location>
        <begin position="1"/>
        <end position="23"/>
    </location>
</feature>
<dbReference type="GeneID" id="66871621"/>
<comment type="caution">
    <text evidence="3">The sequence shown here is derived from an EMBL/GenBank/DDBJ whole genome shotgun (WGS) entry which is preliminary data.</text>
</comment>
<gene>
    <name evidence="3" type="ORF">AFK71_12865</name>
</gene>
<dbReference type="PANTHER" id="PTHR33376">
    <property type="match status" value="1"/>
</dbReference>
<reference evidence="4" key="1">
    <citation type="submission" date="2015-07" db="EMBL/GenBank/DDBJ databases">
        <title>Fjat-10053 dsm26.</title>
        <authorList>
            <person name="Liu B."/>
            <person name="Wang J."/>
            <person name="Zhu Y."/>
            <person name="Liu G."/>
            <person name="Chen Q."/>
            <person name="Chen Z."/>
            <person name="Lan J."/>
            <person name="Che J."/>
            <person name="Ge C."/>
            <person name="Shi H."/>
            <person name="Pan Z."/>
            <person name="Liu X."/>
        </authorList>
    </citation>
    <scope>NUCLEOTIDE SEQUENCE [LARGE SCALE GENOMIC DNA]</scope>
    <source>
        <strain evidence="4">DSM 26</strain>
    </source>
</reference>
<dbReference type="GO" id="GO:0030288">
    <property type="term" value="C:outer membrane-bounded periplasmic space"/>
    <property type="evidence" value="ECO:0007669"/>
    <property type="project" value="InterPro"/>
</dbReference>
<dbReference type="NCBIfam" id="NF037995">
    <property type="entry name" value="TRAP_S1"/>
    <property type="match status" value="1"/>
</dbReference>
<keyword evidence="1 2" id="KW-0732">Signal</keyword>
<dbReference type="InterPro" id="IPR004682">
    <property type="entry name" value="TRAP_DctP"/>
</dbReference>
<dbReference type="RefSeq" id="WP_050351920.1">
    <property type="nucleotide sequence ID" value="NZ_CP073011.1"/>
</dbReference>
<dbReference type="PATRIC" id="fig|1473.5.peg.1156"/>
<dbReference type="CDD" id="cd13679">
    <property type="entry name" value="PBP2_TRAP_YiaO_like"/>
    <property type="match status" value="1"/>
</dbReference>
<evidence type="ECO:0000313" key="3">
    <source>
        <dbReference type="EMBL" id="KNE19388.1"/>
    </source>
</evidence>
<dbReference type="Pfam" id="PF03480">
    <property type="entry name" value="DctP"/>
    <property type="match status" value="1"/>
</dbReference>
<dbReference type="PROSITE" id="PS51257">
    <property type="entry name" value="PROKAR_LIPOPROTEIN"/>
    <property type="match status" value="1"/>
</dbReference>
<dbReference type="GO" id="GO:0055085">
    <property type="term" value="P:transmembrane transport"/>
    <property type="evidence" value="ECO:0007669"/>
    <property type="project" value="InterPro"/>
</dbReference>
<dbReference type="InterPro" id="IPR038404">
    <property type="entry name" value="TRAP_DctP_sf"/>
</dbReference>
<feature type="chain" id="PRO_5005546398" evidence="2">
    <location>
        <begin position="24"/>
        <end position="340"/>
    </location>
</feature>
<dbReference type="OrthoDB" id="9776801at2"/>
<accession>A0A0L0QM93</accession>